<dbReference type="Pfam" id="PF01494">
    <property type="entry name" value="FAD_binding_3"/>
    <property type="match status" value="1"/>
</dbReference>
<protein>
    <submittedName>
        <fullName evidence="3">Bifunctional 3-(3-hydroxy-phenyl)propionate/3-hydroxycinnamic acid hydroxylase</fullName>
        <ecNumber evidence="3">1.14.13.127</ecNumber>
    </submittedName>
</protein>
<dbReference type="NCBIfam" id="NF004829">
    <property type="entry name" value="PRK06183.1-3"/>
    <property type="match status" value="1"/>
</dbReference>
<keyword evidence="4" id="KW-1185">Reference proteome</keyword>
<evidence type="ECO:0000313" key="3">
    <source>
        <dbReference type="EMBL" id="MDV7134319.1"/>
    </source>
</evidence>
<keyword evidence="1 3" id="KW-0560">Oxidoreductase</keyword>
<dbReference type="GO" id="GO:0008688">
    <property type="term" value="F:3-(3-hydroxyphenyl)propionate hydroxylase activity"/>
    <property type="evidence" value="ECO:0007669"/>
    <property type="project" value="UniProtKB-EC"/>
</dbReference>
<reference evidence="3 4" key="1">
    <citation type="submission" date="2023-10" db="EMBL/GenBank/DDBJ databases">
        <title>Development of a sustainable strategy for remediation of hydrocarbon-contaminated territories based on the waste exchange concept.</title>
        <authorList>
            <person name="Krivoruchko A."/>
        </authorList>
    </citation>
    <scope>NUCLEOTIDE SEQUENCE [LARGE SCALE GENOMIC DNA]</scope>
    <source>
        <strain evidence="3 4">IEGM 1236</strain>
    </source>
</reference>
<dbReference type="SUPFAM" id="SSF51905">
    <property type="entry name" value="FAD/NAD(P)-binding domain"/>
    <property type="match status" value="1"/>
</dbReference>
<evidence type="ECO:0000256" key="1">
    <source>
        <dbReference type="ARBA" id="ARBA00023002"/>
    </source>
</evidence>
<sequence>MTTVPVVVVGAGPTGLTAACLLAAHGVDCVVVERRRGVHPLPRAVHLDDEVYRILQSAGAATEFAPSGRAAHGLRLVNPRGRVLMEFARDRTVGHSGWRETTMFDQPDLERALRCALAEHPGTQVMEGSVVEAITPGTDGAVVSVRRDSGARATLHARYVLGCDGASSAVAQAIGGTWRDLRFTQEWLVVDVRTSHEVTMWPGVHQVCAGSGASTFMRIGADRYRWEFRLPTDLDREPDALWALGEIRRSLPGSCDIEVVRTARYRHAARVARRWRAGPLFILGDAAHLTPPFIGQGLGAGQRDAMNLTWKLAVVLDGRADDRLLDSYQTERAPHVLRSVVAATAIGRAMSVEPGPGRAAVDAVLRGLGGAPGAATIGPRLIYPRVGRGGLPARERIRRGSGRLGALFPQFVLCSGPDGEMVAGSDDVLGLGPVLVHHGRFTDELADHADVVGARRVAVGEFGPAAPQLTEWLRSGQLNAVVVRPDRVIAAVESTSGRVTAFRTCAFGTSS</sequence>
<dbReference type="Proteomes" id="UP001185792">
    <property type="component" value="Unassembled WGS sequence"/>
</dbReference>
<accession>A0ABU4EST4</accession>
<dbReference type="PANTHER" id="PTHR43476:SF3">
    <property type="entry name" value="FAD-BINDING MONOOXYGENASE"/>
    <property type="match status" value="1"/>
</dbReference>
<proteinExistence type="predicted"/>
<name>A0ABU4EST4_WILMA</name>
<dbReference type="InterPro" id="IPR050631">
    <property type="entry name" value="PheA/TfdB_FAD_monoxygenase"/>
</dbReference>
<dbReference type="Gene3D" id="3.50.50.60">
    <property type="entry name" value="FAD/NAD(P)-binding domain"/>
    <property type="match status" value="1"/>
</dbReference>
<evidence type="ECO:0000259" key="2">
    <source>
        <dbReference type="Pfam" id="PF01494"/>
    </source>
</evidence>
<feature type="domain" description="FAD-binding" evidence="2">
    <location>
        <begin position="4"/>
        <end position="338"/>
    </location>
</feature>
<gene>
    <name evidence="3" type="ORF">R4198_11480</name>
</gene>
<dbReference type="PRINTS" id="PR00420">
    <property type="entry name" value="RNGMNOXGNASE"/>
</dbReference>
<dbReference type="InterPro" id="IPR036188">
    <property type="entry name" value="FAD/NAD-bd_sf"/>
</dbReference>
<evidence type="ECO:0000313" key="4">
    <source>
        <dbReference type="Proteomes" id="UP001185792"/>
    </source>
</evidence>
<comment type="caution">
    <text evidence="3">The sequence shown here is derived from an EMBL/GenBank/DDBJ whole genome shotgun (WGS) entry which is preliminary data.</text>
</comment>
<organism evidence="3 4">
    <name type="scientific">Williamsia marianensis</name>
    <dbReference type="NCBI Taxonomy" id="85044"/>
    <lineage>
        <taxon>Bacteria</taxon>
        <taxon>Bacillati</taxon>
        <taxon>Actinomycetota</taxon>
        <taxon>Actinomycetes</taxon>
        <taxon>Mycobacteriales</taxon>
        <taxon>Nocardiaceae</taxon>
        <taxon>Williamsia</taxon>
    </lineage>
</organism>
<dbReference type="InterPro" id="IPR002938">
    <property type="entry name" value="FAD-bd"/>
</dbReference>
<dbReference type="RefSeq" id="WP_317713135.1">
    <property type="nucleotide sequence ID" value="NZ_JAWLUM010000002.1"/>
</dbReference>
<dbReference type="EMBL" id="JAWLUM010000002">
    <property type="protein sequence ID" value="MDV7134319.1"/>
    <property type="molecule type" value="Genomic_DNA"/>
</dbReference>
<dbReference type="Gene3D" id="3.30.70.2450">
    <property type="match status" value="1"/>
</dbReference>
<dbReference type="PANTHER" id="PTHR43476">
    <property type="entry name" value="3-(3-HYDROXY-PHENYL)PROPIONATE/3-HYDROXYCINNAMIC ACID HYDROXYLASE"/>
    <property type="match status" value="1"/>
</dbReference>
<dbReference type="EC" id="1.14.13.127" evidence="3"/>